<accession>A0A975RLE4</accession>
<sequence>MLSRALSLATVMFLIGCLAAIPVRAENLDAGKSPSQIFAGTCNACHKSPRGLLKTVSASSLPGFLRQHYTTSSEMAGVLASFLVSSGAADPRYQAKQDQAKQGKDAKPGAEPQHAARPDADGPGAHPGRNAKRLARPGEAPDAAKPAADGQQQPAQAALTTGPDGRKSVARQKLGKKGKPGSEEPPKGDAAKEEPAKGEAAKEDTPKSDTAKDEAAKPSGESKSETAKVDAPKETGGATPALRPDPVPPVTPAPPAEAPSVSAAVSSGSSEPAAAPAQPAAPPAPPPAVTASAPALPPVPPAGPPAPPISQ</sequence>
<feature type="compositionally biased region" description="Pro residues" evidence="1">
    <location>
        <begin position="279"/>
        <end position="288"/>
    </location>
</feature>
<feature type="compositionally biased region" description="Pro residues" evidence="1">
    <location>
        <begin position="243"/>
        <end position="257"/>
    </location>
</feature>
<feature type="compositionally biased region" description="Basic and acidic residues" evidence="1">
    <location>
        <begin position="180"/>
        <end position="233"/>
    </location>
</feature>
<feature type="compositionally biased region" description="Basic residues" evidence="1">
    <location>
        <begin position="168"/>
        <end position="179"/>
    </location>
</feature>
<feature type="compositionally biased region" description="Low complexity" evidence="1">
    <location>
        <begin position="258"/>
        <end position="278"/>
    </location>
</feature>
<reference evidence="2" key="1">
    <citation type="submission" date="2021-06" db="EMBL/GenBank/DDBJ databases">
        <title>Bradyrhizobium sp. S2-20-1 Genome sequencing.</title>
        <authorList>
            <person name="Jin L."/>
        </authorList>
    </citation>
    <scope>NUCLEOTIDE SEQUENCE</scope>
    <source>
        <strain evidence="2">S2-20-1</strain>
    </source>
</reference>
<evidence type="ECO:0008006" key="4">
    <source>
        <dbReference type="Google" id="ProtNLM"/>
    </source>
</evidence>
<dbReference type="Proteomes" id="UP000680839">
    <property type="component" value="Chromosome"/>
</dbReference>
<feature type="compositionally biased region" description="Basic and acidic residues" evidence="1">
    <location>
        <begin position="93"/>
        <end position="120"/>
    </location>
</feature>
<dbReference type="RefSeq" id="WP_215620242.1">
    <property type="nucleotide sequence ID" value="NZ_CP076134.1"/>
</dbReference>
<gene>
    <name evidence="2" type="ORF">KMZ29_16600</name>
</gene>
<protein>
    <recommendedName>
        <fullName evidence="4">Cytochrome c domain-containing protein</fullName>
    </recommendedName>
</protein>
<evidence type="ECO:0000313" key="2">
    <source>
        <dbReference type="EMBL" id="QWG11356.1"/>
    </source>
</evidence>
<organism evidence="2 3">
    <name type="scientific">Bradyrhizobium sediminis</name>
    <dbReference type="NCBI Taxonomy" id="2840469"/>
    <lineage>
        <taxon>Bacteria</taxon>
        <taxon>Pseudomonadati</taxon>
        <taxon>Pseudomonadota</taxon>
        <taxon>Alphaproteobacteria</taxon>
        <taxon>Hyphomicrobiales</taxon>
        <taxon>Nitrobacteraceae</taxon>
        <taxon>Bradyrhizobium</taxon>
    </lineage>
</organism>
<proteinExistence type="predicted"/>
<feature type="compositionally biased region" description="Low complexity" evidence="1">
    <location>
        <begin position="137"/>
        <end position="158"/>
    </location>
</feature>
<feature type="region of interest" description="Disordered" evidence="1">
    <location>
        <begin position="91"/>
        <end position="311"/>
    </location>
</feature>
<dbReference type="AlphaFoldDB" id="A0A975RLE4"/>
<name>A0A975RLE4_9BRAD</name>
<dbReference type="EMBL" id="CP076134">
    <property type="protein sequence ID" value="QWG11356.1"/>
    <property type="molecule type" value="Genomic_DNA"/>
</dbReference>
<feature type="compositionally biased region" description="Pro residues" evidence="1">
    <location>
        <begin position="295"/>
        <end position="311"/>
    </location>
</feature>
<dbReference type="PROSITE" id="PS51257">
    <property type="entry name" value="PROKAR_LIPOPROTEIN"/>
    <property type="match status" value="1"/>
</dbReference>
<evidence type="ECO:0000256" key="1">
    <source>
        <dbReference type="SAM" id="MobiDB-lite"/>
    </source>
</evidence>
<evidence type="ECO:0000313" key="3">
    <source>
        <dbReference type="Proteomes" id="UP000680839"/>
    </source>
</evidence>